<gene>
    <name evidence="2" type="ORF">HAX54_015064</name>
</gene>
<organism evidence="2 3">
    <name type="scientific">Datura stramonium</name>
    <name type="common">Jimsonweed</name>
    <name type="synonym">Common thornapple</name>
    <dbReference type="NCBI Taxonomy" id="4076"/>
    <lineage>
        <taxon>Eukaryota</taxon>
        <taxon>Viridiplantae</taxon>
        <taxon>Streptophyta</taxon>
        <taxon>Embryophyta</taxon>
        <taxon>Tracheophyta</taxon>
        <taxon>Spermatophyta</taxon>
        <taxon>Magnoliopsida</taxon>
        <taxon>eudicotyledons</taxon>
        <taxon>Gunneridae</taxon>
        <taxon>Pentapetalae</taxon>
        <taxon>asterids</taxon>
        <taxon>lamiids</taxon>
        <taxon>Solanales</taxon>
        <taxon>Solanaceae</taxon>
        <taxon>Solanoideae</taxon>
        <taxon>Datureae</taxon>
        <taxon>Datura</taxon>
    </lineage>
</organism>
<sequence>MSIPSSPTPASQMTPSLALHSESTPEPVSFENPFSEISDSSLATPKKEGSANPLQGDSSSTPVDINTSIYTRTEVFAVNISAGMETSGGQLDSVLLPSISGPSLVQNNDIEGATERGLMETSYDYLFEEDLSIEKGILSNILAHVLSSTPRWDETPRVLNLQQSVENEDDLSDDDQPLIWKVKKLAVRSHQKESGDQVRPPVTRSSSRRLMEDVLKDNQQKTTQRRKLKRKMIVEEDVPVSRRRPGDTVAEDVPAKSVTSNKSKQNPLSTSRNSEGPSTSSISKVLTREERQELMKQQKEVERLTALLSQRDAEIANLKAAQTEGPGPMQDLRQENDDLKDKVHELTQKLLYAHEAADERMPLLLQKLYGLSCP</sequence>
<dbReference type="Proteomes" id="UP000823775">
    <property type="component" value="Unassembled WGS sequence"/>
</dbReference>
<name>A0ABS8TP25_DATST</name>
<feature type="compositionally biased region" description="Polar residues" evidence="1">
    <location>
        <begin position="1"/>
        <end position="26"/>
    </location>
</feature>
<reference evidence="2 3" key="1">
    <citation type="journal article" date="2021" name="BMC Genomics">
        <title>Datura genome reveals duplications of psychoactive alkaloid biosynthetic genes and high mutation rate following tissue culture.</title>
        <authorList>
            <person name="Rajewski A."/>
            <person name="Carter-House D."/>
            <person name="Stajich J."/>
            <person name="Litt A."/>
        </authorList>
    </citation>
    <scope>NUCLEOTIDE SEQUENCE [LARGE SCALE GENOMIC DNA]</scope>
    <source>
        <strain evidence="2">AR-01</strain>
    </source>
</reference>
<protein>
    <submittedName>
        <fullName evidence="2">Uncharacterized protein</fullName>
    </submittedName>
</protein>
<feature type="compositionally biased region" description="Basic and acidic residues" evidence="1">
    <location>
        <begin position="209"/>
        <end position="219"/>
    </location>
</feature>
<feature type="compositionally biased region" description="Polar residues" evidence="1">
    <location>
        <begin position="52"/>
        <end position="63"/>
    </location>
</feature>
<feature type="region of interest" description="Disordered" evidence="1">
    <location>
        <begin position="189"/>
        <end position="291"/>
    </location>
</feature>
<comment type="caution">
    <text evidence="2">The sequence shown here is derived from an EMBL/GenBank/DDBJ whole genome shotgun (WGS) entry which is preliminary data.</text>
</comment>
<feature type="region of interest" description="Disordered" evidence="1">
    <location>
        <begin position="1"/>
        <end position="63"/>
    </location>
</feature>
<accession>A0ABS8TP25</accession>
<keyword evidence="3" id="KW-1185">Reference proteome</keyword>
<proteinExistence type="predicted"/>
<feature type="compositionally biased region" description="Polar residues" evidence="1">
    <location>
        <begin position="257"/>
        <end position="284"/>
    </location>
</feature>
<evidence type="ECO:0000313" key="2">
    <source>
        <dbReference type="EMBL" id="MCD7473285.1"/>
    </source>
</evidence>
<evidence type="ECO:0000313" key="3">
    <source>
        <dbReference type="Proteomes" id="UP000823775"/>
    </source>
</evidence>
<dbReference type="EMBL" id="JACEIK010001951">
    <property type="protein sequence ID" value="MCD7473285.1"/>
    <property type="molecule type" value="Genomic_DNA"/>
</dbReference>
<evidence type="ECO:0000256" key="1">
    <source>
        <dbReference type="SAM" id="MobiDB-lite"/>
    </source>
</evidence>